<reference evidence="3 4" key="1">
    <citation type="submission" date="2016-10" db="EMBL/GenBank/DDBJ databases">
        <authorList>
            <person name="de Groot N.N."/>
        </authorList>
    </citation>
    <scope>NUCLEOTIDE SEQUENCE [LARGE SCALE GENOMIC DNA]</scope>
    <source>
        <strain evidence="3 4">A52C2</strain>
    </source>
</reference>
<proteinExistence type="predicted"/>
<dbReference type="Pfam" id="PF00561">
    <property type="entry name" value="Abhydrolase_1"/>
    <property type="match status" value="1"/>
</dbReference>
<dbReference type="SUPFAM" id="SSF53474">
    <property type="entry name" value="alpha/beta-Hydrolases"/>
    <property type="match status" value="1"/>
</dbReference>
<dbReference type="EMBL" id="FOFG01000011">
    <property type="protein sequence ID" value="SER09607.1"/>
    <property type="molecule type" value="Genomic_DNA"/>
</dbReference>
<dbReference type="AlphaFoldDB" id="A0A1H9LEH8"/>
<feature type="domain" description="AB hydrolase-1" evidence="2">
    <location>
        <begin position="45"/>
        <end position="297"/>
    </location>
</feature>
<evidence type="ECO:0000256" key="1">
    <source>
        <dbReference type="ARBA" id="ARBA00022801"/>
    </source>
</evidence>
<dbReference type="STRING" id="1855383.SAMN05216548_11164"/>
<dbReference type="RefSeq" id="WP_238858348.1">
    <property type="nucleotide sequence ID" value="NZ_FOFG01000011.1"/>
</dbReference>
<dbReference type="Proteomes" id="UP000199647">
    <property type="component" value="Unassembled WGS sequence"/>
</dbReference>
<organism evidence="3 4">
    <name type="scientific">Faunimonas pinastri</name>
    <dbReference type="NCBI Taxonomy" id="1855383"/>
    <lineage>
        <taxon>Bacteria</taxon>
        <taxon>Pseudomonadati</taxon>
        <taxon>Pseudomonadota</taxon>
        <taxon>Alphaproteobacteria</taxon>
        <taxon>Hyphomicrobiales</taxon>
        <taxon>Afifellaceae</taxon>
        <taxon>Faunimonas</taxon>
    </lineage>
</organism>
<sequence length="320" mass="35098">MGVRNTDGSDGLGAHHIEEDAMPSVGVTDIVIHVEELNTSASRSVVLLHGWPDDASTWDDVAPAIAAAGYRVIIPTLRGFGRSLFTDKAAPRTANPGIHAMDMIAVLDALAINKVAVVGHDWGSNIAEALAVGWPDRIERITMLATPPRLGGMPTPPFEQAQRYWYHWFMATERGAQAVRADPHGFAHLHWENWSPKGWFDEATFRKVAKSFDNPDWVDITLHSYRSRWEEAAPDPRSDWLETKIKAATKLSLPTLFIKGDEDGVTTQESFAKVPAKFGGPFEMVGLPGVGHFPQREAPGVVADLIIAFLADAPDEVRQP</sequence>
<dbReference type="PRINTS" id="PR00412">
    <property type="entry name" value="EPOXHYDRLASE"/>
</dbReference>
<dbReference type="GO" id="GO:0016787">
    <property type="term" value="F:hydrolase activity"/>
    <property type="evidence" value="ECO:0007669"/>
    <property type="project" value="UniProtKB-KW"/>
</dbReference>
<name>A0A1H9LEH8_9HYPH</name>
<dbReference type="InterPro" id="IPR029058">
    <property type="entry name" value="AB_hydrolase_fold"/>
</dbReference>
<dbReference type="InterPro" id="IPR000639">
    <property type="entry name" value="Epox_hydrolase-like"/>
</dbReference>
<evidence type="ECO:0000313" key="3">
    <source>
        <dbReference type="EMBL" id="SER09607.1"/>
    </source>
</evidence>
<dbReference type="Gene3D" id="3.40.50.1820">
    <property type="entry name" value="alpha/beta hydrolase"/>
    <property type="match status" value="1"/>
</dbReference>
<dbReference type="PRINTS" id="PR00111">
    <property type="entry name" value="ABHYDROLASE"/>
</dbReference>
<protein>
    <submittedName>
        <fullName evidence="3">Pimeloyl-ACP methyl ester carboxylesterase</fullName>
    </submittedName>
</protein>
<gene>
    <name evidence="3" type="ORF">SAMN05216548_11164</name>
</gene>
<evidence type="ECO:0000259" key="2">
    <source>
        <dbReference type="Pfam" id="PF00561"/>
    </source>
</evidence>
<dbReference type="PANTHER" id="PTHR43329">
    <property type="entry name" value="EPOXIDE HYDROLASE"/>
    <property type="match status" value="1"/>
</dbReference>
<accession>A0A1H9LEH8</accession>
<keyword evidence="1" id="KW-0378">Hydrolase</keyword>
<evidence type="ECO:0000313" key="4">
    <source>
        <dbReference type="Proteomes" id="UP000199647"/>
    </source>
</evidence>
<dbReference type="InterPro" id="IPR000073">
    <property type="entry name" value="AB_hydrolase_1"/>
</dbReference>
<keyword evidence="4" id="KW-1185">Reference proteome</keyword>